<sequence>MTNDDHFLNMALILRELKSESSKNRMRAAMTITKSNISGTERIIDNLGASVDRVLLFQSLGYTSSKDLTIFDASLQYTTIRHIASLTMTEFKCTFLMAYGMYPVENGRDSVKTSVLIAPLIFFARSPNVALQQAATKGLSNLIVSKPDVDIAAKSGILQLFITFFNAADLGVRGNCVRGLKKVVKILYDAKVNKGIDVRVFYALSAVLDSPLQELRYQALGVLQRLVEGGEFEIEFAQPQSLAVFHRLLCEVDQFIVRLSMDCIHTLVMNPKHPTTRVMLLASRVPEQLAVLLSSPIYGVIQFSAVKIVRNLVDTQEGIQVIVKVGIPAALAKLQLKDDEALQIAMDDIFMRLLKQNGLKEQLLETGILRSLIGLSASLDYKVQLNSSLAIRNLSCEFVDSRRFIDVWDAPEGGIQRFLTQSLASKDQFLEGIAASTITMFQQARDPAMRDFIARSDAIRQALKDMASRCEQAGMVMDVD</sequence>
<proteinExistence type="predicted"/>
<dbReference type="EMBL" id="JAAAJA010000101">
    <property type="protein sequence ID" value="KAG0262288.1"/>
    <property type="molecule type" value="Genomic_DNA"/>
</dbReference>
<dbReference type="Proteomes" id="UP000726737">
    <property type="component" value="Unassembled WGS sequence"/>
</dbReference>
<comment type="caution">
    <text evidence="1">The sequence shown here is derived from an EMBL/GenBank/DDBJ whole genome shotgun (WGS) entry which is preliminary data.</text>
</comment>
<name>A0A9P6U717_9FUNG</name>
<gene>
    <name evidence="1" type="primary">VAC8_1</name>
    <name evidence="1" type="ORF">BG011_000116</name>
</gene>
<organism evidence="1 2">
    <name type="scientific">Mortierella polycephala</name>
    <dbReference type="NCBI Taxonomy" id="41804"/>
    <lineage>
        <taxon>Eukaryota</taxon>
        <taxon>Fungi</taxon>
        <taxon>Fungi incertae sedis</taxon>
        <taxon>Mucoromycota</taxon>
        <taxon>Mortierellomycotina</taxon>
        <taxon>Mortierellomycetes</taxon>
        <taxon>Mortierellales</taxon>
        <taxon>Mortierellaceae</taxon>
        <taxon>Mortierella</taxon>
    </lineage>
</organism>
<reference evidence="1" key="1">
    <citation type="journal article" date="2020" name="Fungal Divers.">
        <title>Resolving the Mortierellaceae phylogeny through synthesis of multi-gene phylogenetics and phylogenomics.</title>
        <authorList>
            <person name="Vandepol N."/>
            <person name="Liber J."/>
            <person name="Desiro A."/>
            <person name="Na H."/>
            <person name="Kennedy M."/>
            <person name="Barry K."/>
            <person name="Grigoriev I.V."/>
            <person name="Miller A.N."/>
            <person name="O'Donnell K."/>
            <person name="Stajich J.E."/>
            <person name="Bonito G."/>
        </authorList>
    </citation>
    <scope>NUCLEOTIDE SEQUENCE</scope>
    <source>
        <strain evidence="1">KOD948</strain>
    </source>
</reference>
<dbReference type="AlphaFoldDB" id="A0A9P6U717"/>
<dbReference type="Gene3D" id="1.25.10.10">
    <property type="entry name" value="Leucine-rich Repeat Variant"/>
    <property type="match status" value="2"/>
</dbReference>
<evidence type="ECO:0000313" key="2">
    <source>
        <dbReference type="Proteomes" id="UP000726737"/>
    </source>
</evidence>
<dbReference type="InterPro" id="IPR011989">
    <property type="entry name" value="ARM-like"/>
</dbReference>
<accession>A0A9P6U717</accession>
<protein>
    <submittedName>
        <fullName evidence="1">Vacuolar protein 8</fullName>
    </submittedName>
</protein>
<keyword evidence="2" id="KW-1185">Reference proteome</keyword>
<dbReference type="OrthoDB" id="2431043at2759"/>
<dbReference type="InterPro" id="IPR016024">
    <property type="entry name" value="ARM-type_fold"/>
</dbReference>
<dbReference type="SUPFAM" id="SSF48371">
    <property type="entry name" value="ARM repeat"/>
    <property type="match status" value="1"/>
</dbReference>
<evidence type="ECO:0000313" key="1">
    <source>
        <dbReference type="EMBL" id="KAG0262288.1"/>
    </source>
</evidence>